<evidence type="ECO:0000313" key="2">
    <source>
        <dbReference type="EMBL" id="GMR39353.1"/>
    </source>
</evidence>
<feature type="chain" id="PRO_5042820103" evidence="1">
    <location>
        <begin position="20"/>
        <end position="245"/>
    </location>
</feature>
<accession>A0AAN4ZDS5</accession>
<sequence>GLFLISVVAALPLVPSNEGEISETKMAEARSKLNTAKTYAQKMEMIANADDITEPMKKDYFESLNGLSEDEHSLWDTAFQAAIKKVAMEYARELKNNIAKFINNILKGRHWRCDTLANARKMVFTITFGNLALKYVDVRRLLPPFDDSSESQREQFKDLAERLHHIGRLLTRTAENFAIKKVSAGLGVDEAVLENHLEEYFRPYSPHPIHTHPGPVPRLVPVYTIPPWPLTIPTRSLDKYNRQYN</sequence>
<organism evidence="2 3">
    <name type="scientific">Pristionchus mayeri</name>
    <dbReference type="NCBI Taxonomy" id="1317129"/>
    <lineage>
        <taxon>Eukaryota</taxon>
        <taxon>Metazoa</taxon>
        <taxon>Ecdysozoa</taxon>
        <taxon>Nematoda</taxon>
        <taxon>Chromadorea</taxon>
        <taxon>Rhabditida</taxon>
        <taxon>Rhabditina</taxon>
        <taxon>Diplogasteromorpha</taxon>
        <taxon>Diplogasteroidea</taxon>
        <taxon>Neodiplogasteridae</taxon>
        <taxon>Pristionchus</taxon>
    </lineage>
</organism>
<evidence type="ECO:0000313" key="3">
    <source>
        <dbReference type="Proteomes" id="UP001328107"/>
    </source>
</evidence>
<gene>
    <name evidence="2" type="ORF">PMAYCL1PPCAC_09548</name>
</gene>
<feature type="signal peptide" evidence="1">
    <location>
        <begin position="1"/>
        <end position="19"/>
    </location>
</feature>
<dbReference type="EMBL" id="BTRK01000002">
    <property type="protein sequence ID" value="GMR39353.1"/>
    <property type="molecule type" value="Genomic_DNA"/>
</dbReference>
<feature type="non-terminal residue" evidence="2">
    <location>
        <position position="1"/>
    </location>
</feature>
<reference evidence="3" key="1">
    <citation type="submission" date="2022-10" db="EMBL/GenBank/DDBJ databases">
        <title>Genome assembly of Pristionchus species.</title>
        <authorList>
            <person name="Yoshida K."/>
            <person name="Sommer R.J."/>
        </authorList>
    </citation>
    <scope>NUCLEOTIDE SEQUENCE [LARGE SCALE GENOMIC DNA]</scope>
    <source>
        <strain evidence="3">RS5460</strain>
    </source>
</reference>
<evidence type="ECO:0000256" key="1">
    <source>
        <dbReference type="SAM" id="SignalP"/>
    </source>
</evidence>
<keyword evidence="3" id="KW-1185">Reference proteome</keyword>
<comment type="caution">
    <text evidence="2">The sequence shown here is derived from an EMBL/GenBank/DDBJ whole genome shotgun (WGS) entry which is preliminary data.</text>
</comment>
<keyword evidence="1" id="KW-0732">Signal</keyword>
<dbReference type="AlphaFoldDB" id="A0AAN4ZDS5"/>
<dbReference type="Proteomes" id="UP001328107">
    <property type="component" value="Unassembled WGS sequence"/>
</dbReference>
<name>A0AAN4ZDS5_9BILA</name>
<protein>
    <submittedName>
        <fullName evidence="2">Uncharacterized protein</fullName>
    </submittedName>
</protein>
<proteinExistence type="predicted"/>